<sequence length="125" mass="13328">MNVLSVNVGQAQPLANAKSVGKTGIFKQAQAEPVWVGALGLADDAICDVENHGGADQAVYIYGAPDYAWWEEALRRPLAPGTFGENLTISDFVSAEYAVGDRLEIGDVVLEITAPRVPCVTLARR</sequence>
<dbReference type="Pfam" id="PF03473">
    <property type="entry name" value="MOSC"/>
    <property type="match status" value="1"/>
</dbReference>
<gene>
    <name evidence="2" type="ORF">SE17_27365</name>
</gene>
<dbReference type="Gene3D" id="2.40.33.20">
    <property type="entry name" value="PK beta-barrel domain-like"/>
    <property type="match status" value="1"/>
</dbReference>
<dbReference type="InterPro" id="IPR011037">
    <property type="entry name" value="Pyrv_Knase-like_insert_dom_sf"/>
</dbReference>
<keyword evidence="3" id="KW-1185">Reference proteome</keyword>
<accession>A0A0P9D5D1</accession>
<evidence type="ECO:0000313" key="2">
    <source>
        <dbReference type="EMBL" id="KPV50368.1"/>
    </source>
</evidence>
<protein>
    <submittedName>
        <fullName evidence="2">Sulfurase</fullName>
    </submittedName>
</protein>
<dbReference type="InterPro" id="IPR052353">
    <property type="entry name" value="Benzoxazolinone_Detox_Enz"/>
</dbReference>
<dbReference type="PANTHER" id="PTHR30212:SF2">
    <property type="entry name" value="PROTEIN YIIM"/>
    <property type="match status" value="1"/>
</dbReference>
<dbReference type="AlphaFoldDB" id="A0A0P9D5D1"/>
<reference evidence="2 3" key="1">
    <citation type="submission" date="2015-09" db="EMBL/GenBank/DDBJ databases">
        <title>Draft genome sequence of Kouleothrix aurantiaca JCM 19913.</title>
        <authorList>
            <person name="Hemp J."/>
        </authorList>
    </citation>
    <scope>NUCLEOTIDE SEQUENCE [LARGE SCALE GENOMIC DNA]</scope>
    <source>
        <strain evidence="2 3">COM-B</strain>
    </source>
</reference>
<dbReference type="PROSITE" id="PS51340">
    <property type="entry name" value="MOSC"/>
    <property type="match status" value="1"/>
</dbReference>
<dbReference type="GO" id="GO:0030170">
    <property type="term" value="F:pyridoxal phosphate binding"/>
    <property type="evidence" value="ECO:0007669"/>
    <property type="project" value="InterPro"/>
</dbReference>
<feature type="domain" description="MOSC" evidence="1">
    <location>
        <begin position="28"/>
        <end position="125"/>
    </location>
</feature>
<comment type="caution">
    <text evidence="2">The sequence shown here is derived from an EMBL/GenBank/DDBJ whole genome shotgun (WGS) entry which is preliminary data.</text>
</comment>
<dbReference type="InterPro" id="IPR005302">
    <property type="entry name" value="MoCF_Sase_C"/>
</dbReference>
<dbReference type="PANTHER" id="PTHR30212">
    <property type="entry name" value="PROTEIN YIIM"/>
    <property type="match status" value="1"/>
</dbReference>
<dbReference type="EMBL" id="LJCR01001434">
    <property type="protein sequence ID" value="KPV50368.1"/>
    <property type="molecule type" value="Genomic_DNA"/>
</dbReference>
<evidence type="ECO:0000313" key="3">
    <source>
        <dbReference type="Proteomes" id="UP000050509"/>
    </source>
</evidence>
<feature type="non-terminal residue" evidence="2">
    <location>
        <position position="125"/>
    </location>
</feature>
<dbReference type="GO" id="GO:0003824">
    <property type="term" value="F:catalytic activity"/>
    <property type="evidence" value="ECO:0007669"/>
    <property type="project" value="InterPro"/>
</dbReference>
<proteinExistence type="predicted"/>
<dbReference type="Proteomes" id="UP000050509">
    <property type="component" value="Unassembled WGS sequence"/>
</dbReference>
<dbReference type="SUPFAM" id="SSF50800">
    <property type="entry name" value="PK beta-barrel domain-like"/>
    <property type="match status" value="1"/>
</dbReference>
<evidence type="ECO:0000259" key="1">
    <source>
        <dbReference type="PROSITE" id="PS51340"/>
    </source>
</evidence>
<name>A0A0P9D5D1_9CHLR</name>
<organism evidence="2 3">
    <name type="scientific">Kouleothrix aurantiaca</name>
    <dbReference type="NCBI Taxonomy" id="186479"/>
    <lineage>
        <taxon>Bacteria</taxon>
        <taxon>Bacillati</taxon>
        <taxon>Chloroflexota</taxon>
        <taxon>Chloroflexia</taxon>
        <taxon>Chloroflexales</taxon>
        <taxon>Roseiflexineae</taxon>
        <taxon>Roseiflexaceae</taxon>
        <taxon>Kouleothrix</taxon>
    </lineage>
</organism>
<dbReference type="GO" id="GO:0030151">
    <property type="term" value="F:molybdenum ion binding"/>
    <property type="evidence" value="ECO:0007669"/>
    <property type="project" value="InterPro"/>
</dbReference>